<keyword evidence="1" id="KW-0812">Transmembrane</keyword>
<dbReference type="InterPro" id="IPR035919">
    <property type="entry name" value="EAL_sf"/>
</dbReference>
<dbReference type="InterPro" id="IPR001633">
    <property type="entry name" value="EAL_dom"/>
</dbReference>
<dbReference type="Proteomes" id="UP000518288">
    <property type="component" value="Unassembled WGS sequence"/>
</dbReference>
<dbReference type="InterPro" id="IPR029787">
    <property type="entry name" value="Nucleotide_cyclase"/>
</dbReference>
<dbReference type="GO" id="GO:0016020">
    <property type="term" value="C:membrane"/>
    <property type="evidence" value="ECO:0007669"/>
    <property type="project" value="InterPro"/>
</dbReference>
<keyword evidence="1" id="KW-0472">Membrane</keyword>
<evidence type="ECO:0000259" key="3">
    <source>
        <dbReference type="PROSITE" id="PS50885"/>
    </source>
</evidence>
<dbReference type="CDD" id="cd01949">
    <property type="entry name" value="GGDEF"/>
    <property type="match status" value="1"/>
</dbReference>
<evidence type="ECO:0000313" key="6">
    <source>
        <dbReference type="Proteomes" id="UP000518288"/>
    </source>
</evidence>
<dbReference type="Pfam" id="PF00563">
    <property type="entry name" value="EAL"/>
    <property type="match status" value="1"/>
</dbReference>
<keyword evidence="6" id="KW-1185">Reference proteome</keyword>
<feature type="domain" description="HAMP" evidence="3">
    <location>
        <begin position="286"/>
        <end position="338"/>
    </location>
</feature>
<dbReference type="SMART" id="SM00267">
    <property type="entry name" value="GGDEF"/>
    <property type="match status" value="1"/>
</dbReference>
<dbReference type="Pfam" id="PF00990">
    <property type="entry name" value="GGDEF"/>
    <property type="match status" value="1"/>
</dbReference>
<dbReference type="PROSITE" id="PS50887">
    <property type="entry name" value="GGDEF"/>
    <property type="match status" value="1"/>
</dbReference>
<dbReference type="AlphaFoldDB" id="A0A7Y9U7U3"/>
<dbReference type="SMART" id="SM00304">
    <property type="entry name" value="HAMP"/>
    <property type="match status" value="1"/>
</dbReference>
<dbReference type="CDD" id="cd01948">
    <property type="entry name" value="EAL"/>
    <property type="match status" value="1"/>
</dbReference>
<dbReference type="SUPFAM" id="SSF141868">
    <property type="entry name" value="EAL domain-like"/>
    <property type="match status" value="1"/>
</dbReference>
<dbReference type="PANTHER" id="PTHR44757">
    <property type="entry name" value="DIGUANYLATE CYCLASE DGCP"/>
    <property type="match status" value="1"/>
</dbReference>
<proteinExistence type="predicted"/>
<keyword evidence="1" id="KW-1133">Transmembrane helix</keyword>
<dbReference type="Gene3D" id="6.10.340.10">
    <property type="match status" value="1"/>
</dbReference>
<dbReference type="CDD" id="cd06225">
    <property type="entry name" value="HAMP"/>
    <property type="match status" value="1"/>
</dbReference>
<dbReference type="SMART" id="SM00052">
    <property type="entry name" value="EAL"/>
    <property type="match status" value="1"/>
</dbReference>
<dbReference type="RefSeq" id="WP_179634846.1">
    <property type="nucleotide sequence ID" value="NZ_JACCFH010000001.1"/>
</dbReference>
<dbReference type="PANTHER" id="PTHR44757:SF2">
    <property type="entry name" value="BIOFILM ARCHITECTURE MAINTENANCE PROTEIN MBAA"/>
    <property type="match status" value="1"/>
</dbReference>
<evidence type="ECO:0000259" key="2">
    <source>
        <dbReference type="PROSITE" id="PS50883"/>
    </source>
</evidence>
<dbReference type="EMBL" id="JACCFH010000001">
    <property type="protein sequence ID" value="NYG34167.1"/>
    <property type="molecule type" value="Genomic_DNA"/>
</dbReference>
<organism evidence="5 6">
    <name type="scientific">Sphaerotilus montanus</name>
    <dbReference type="NCBI Taxonomy" id="522889"/>
    <lineage>
        <taxon>Bacteria</taxon>
        <taxon>Pseudomonadati</taxon>
        <taxon>Pseudomonadota</taxon>
        <taxon>Betaproteobacteria</taxon>
        <taxon>Burkholderiales</taxon>
        <taxon>Sphaerotilaceae</taxon>
        <taxon>Sphaerotilus</taxon>
    </lineage>
</organism>
<evidence type="ECO:0000313" key="5">
    <source>
        <dbReference type="EMBL" id="NYG34167.1"/>
    </source>
</evidence>
<name>A0A7Y9U7U3_9BURK</name>
<dbReference type="SUPFAM" id="SSF55073">
    <property type="entry name" value="Nucleotide cyclase"/>
    <property type="match status" value="1"/>
</dbReference>
<reference evidence="5 6" key="1">
    <citation type="submission" date="2020-07" db="EMBL/GenBank/DDBJ databases">
        <title>Genomic Encyclopedia of Archaeal and Bacterial Type Strains, Phase II (KMG-II): from individual species to whole genera.</title>
        <authorList>
            <person name="Goeker M."/>
        </authorList>
    </citation>
    <scope>NUCLEOTIDE SEQUENCE [LARGE SCALE GENOMIC DNA]</scope>
    <source>
        <strain evidence="5 6">DSM 21226</strain>
    </source>
</reference>
<dbReference type="Pfam" id="PF00672">
    <property type="entry name" value="HAMP"/>
    <property type="match status" value="1"/>
</dbReference>
<dbReference type="SUPFAM" id="SSF158472">
    <property type="entry name" value="HAMP domain-like"/>
    <property type="match status" value="1"/>
</dbReference>
<dbReference type="InterPro" id="IPR003660">
    <property type="entry name" value="HAMP_dom"/>
</dbReference>
<accession>A0A7Y9U7U3</accession>
<dbReference type="Gene3D" id="3.20.20.450">
    <property type="entry name" value="EAL domain"/>
    <property type="match status" value="1"/>
</dbReference>
<sequence length="943" mass="101905">MPAPKARRWLRSPLAWRIGVSVLLAVMLPLVVLALLGGQVLESLAQRHEARERMLLVRGVAWQVGAHLGDAAVLMATWPGAAPSGEPGVDPADASLRARLPGLGLRFRQAALVDARGQLRWSSGGWPGPLADAAMALPPPATRSQLLAQERNGQLQLLLAQAPRSDGSRWLAELAPDALWQPLAAADASIYWCVQNAQGLRLHCPTPRKAVGSDPPALVDASIADRVHTGWTLPLDADFGAGHWQFDMVQVRTAAAASTLSLTGPLVGGALCALFGVVLVSGLLITRTLDPLRRLREGARRIEQRAPGVRVDVARGDEFGDLAQDFNQMAAAIDGQFRSLELLASIDRDIVGHRDVDEVFRRVLVQALPGLGAAVMGLARVESERVPRLHLQWNDEAFPRKVRRSVRALVPAEVQALDAVITDMAWPPGDLASASSWCAPMRQDKDLALQALPLRWQGRTHGLLLLGWSAASSPQRVREAGELRDRLSVALAAHQRERELTWQARHDDLTGLLNRNGLHQELDALLVTPEGAEGSEPGAAALAVLFIDLDHFKTVNDNLGHGLGDELLRQAAERLEASAPTRAVVARPGGDEFVLLLPGAGAEAATAVASAVCRRMAVPFTLSGKEHFLGASIGIALAPVHGDTRIDLLRHADMAMYTAKDAGRGRHAMFEEPLDARLLERSSLLADLRQAVARKELVLFYQPRICVADGSIVSAEALIRWRHPTRGLLGPSVFIPLAEESELIEVIGQWVIQAACAQLARWRREAVPLKRLSVNVSPRQLQSGRLMDDVEEALVRHGVPWNMLELEVTESLLVGDARSASEQLGRLRERGVLIALDDFGTGYSSMATLRTLPIDVMKVDRAFVQDLSEDPSALAVTRAILTLAQALGKHTVAEGIETQAQADTLRQLGCDEFQGFLFSQAVPAAEFAALCRFSAQQPLSASA</sequence>
<comment type="caution">
    <text evidence="5">The sequence shown here is derived from an EMBL/GenBank/DDBJ whole genome shotgun (WGS) entry which is preliminary data.</text>
</comment>
<dbReference type="PROSITE" id="PS50885">
    <property type="entry name" value="HAMP"/>
    <property type="match status" value="1"/>
</dbReference>
<dbReference type="InterPro" id="IPR029016">
    <property type="entry name" value="GAF-like_dom_sf"/>
</dbReference>
<dbReference type="GO" id="GO:0007165">
    <property type="term" value="P:signal transduction"/>
    <property type="evidence" value="ECO:0007669"/>
    <property type="project" value="InterPro"/>
</dbReference>
<dbReference type="NCBIfam" id="TIGR00254">
    <property type="entry name" value="GGDEF"/>
    <property type="match status" value="1"/>
</dbReference>
<feature type="domain" description="GGDEF" evidence="4">
    <location>
        <begin position="540"/>
        <end position="672"/>
    </location>
</feature>
<dbReference type="Gene3D" id="3.30.450.40">
    <property type="match status" value="1"/>
</dbReference>
<gene>
    <name evidence="5" type="ORF">BDD16_003153</name>
</gene>
<feature type="domain" description="EAL" evidence="2">
    <location>
        <begin position="681"/>
        <end position="935"/>
    </location>
</feature>
<dbReference type="InterPro" id="IPR052155">
    <property type="entry name" value="Biofilm_reg_signaling"/>
</dbReference>
<evidence type="ECO:0000256" key="1">
    <source>
        <dbReference type="SAM" id="Phobius"/>
    </source>
</evidence>
<dbReference type="InterPro" id="IPR000160">
    <property type="entry name" value="GGDEF_dom"/>
</dbReference>
<dbReference type="PROSITE" id="PS50883">
    <property type="entry name" value="EAL"/>
    <property type="match status" value="1"/>
</dbReference>
<feature type="transmembrane region" description="Helical" evidence="1">
    <location>
        <begin position="266"/>
        <end position="286"/>
    </location>
</feature>
<evidence type="ECO:0000259" key="4">
    <source>
        <dbReference type="PROSITE" id="PS50887"/>
    </source>
</evidence>
<dbReference type="Gene3D" id="3.30.70.270">
    <property type="match status" value="1"/>
</dbReference>
<protein>
    <submittedName>
        <fullName evidence="5">Diguanylate cyclase (GGDEF)-like protein</fullName>
    </submittedName>
</protein>
<dbReference type="InterPro" id="IPR043128">
    <property type="entry name" value="Rev_trsase/Diguanyl_cyclase"/>
</dbReference>